<geneLocation type="plasmid" evidence="1 2">
    <name>unnamed1</name>
</geneLocation>
<sequence>MPPCLDIYVATADRSTACLERFLAHYADLSTDRLRQDYEVFVTDVGDTVATGSLSATLVYGLADPNRNFALYFTSQQPLYTHVMVYFGHQGRLLLGLSVEDETAAGKSNQALAEAVMDRLCAEYHTEMGVYGFELAPADAEERLYPLLQ</sequence>
<accession>A0ABY7LV06</accession>
<dbReference type="RefSeq" id="WP_269562252.1">
    <property type="nucleotide sequence ID" value="NZ_CP114768.1"/>
</dbReference>
<gene>
    <name evidence="1" type="ORF">O3303_20265</name>
</gene>
<evidence type="ECO:0008006" key="3">
    <source>
        <dbReference type="Google" id="ProtNLM"/>
    </source>
</evidence>
<keyword evidence="2" id="KW-1185">Reference proteome</keyword>
<evidence type="ECO:0000313" key="2">
    <source>
        <dbReference type="Proteomes" id="UP001211005"/>
    </source>
</evidence>
<name>A0ABY7LV06_9BACT</name>
<dbReference type="EMBL" id="CP114768">
    <property type="protein sequence ID" value="WBA44225.1"/>
    <property type="molecule type" value="Genomic_DNA"/>
</dbReference>
<evidence type="ECO:0000313" key="1">
    <source>
        <dbReference type="EMBL" id="WBA44225.1"/>
    </source>
</evidence>
<protein>
    <recommendedName>
        <fullName evidence="3">TPM domain-containing protein</fullName>
    </recommendedName>
</protein>
<dbReference type="Proteomes" id="UP001211005">
    <property type="component" value="Plasmid unnamed1"/>
</dbReference>
<organism evidence="1 2">
    <name type="scientific">Hymenobacter canadensis</name>
    <dbReference type="NCBI Taxonomy" id="2999067"/>
    <lineage>
        <taxon>Bacteria</taxon>
        <taxon>Pseudomonadati</taxon>
        <taxon>Bacteroidota</taxon>
        <taxon>Cytophagia</taxon>
        <taxon>Cytophagales</taxon>
        <taxon>Hymenobacteraceae</taxon>
        <taxon>Hymenobacter</taxon>
    </lineage>
</organism>
<keyword evidence="1" id="KW-0614">Plasmid</keyword>
<proteinExistence type="predicted"/>
<reference evidence="1 2" key="1">
    <citation type="submission" date="2022-12" db="EMBL/GenBank/DDBJ databases">
        <title>Hymenobacter canadensis sp. nov. isolated from lake water of the Cambridge Bay, Canada.</title>
        <authorList>
            <person name="Kim W.H."/>
            <person name="Lee Y.M."/>
        </authorList>
    </citation>
    <scope>NUCLEOTIDE SEQUENCE [LARGE SCALE GENOMIC DNA]</scope>
    <source>
        <strain evidence="1 2">PAMC 29467</strain>
        <plasmid evidence="1 2">unnamed1</plasmid>
    </source>
</reference>